<dbReference type="EMBL" id="UZAU01000614">
    <property type="status" value="NOT_ANNOTATED_CDS"/>
    <property type="molecule type" value="Genomic_DNA"/>
</dbReference>
<dbReference type="Gramene" id="evm.model.06.1547">
    <property type="protein sequence ID" value="cds.evm.model.06.1547"/>
    <property type="gene ID" value="evm.TU.06.1547"/>
</dbReference>
<dbReference type="Proteomes" id="UP000596661">
    <property type="component" value="Chromosome 6"/>
</dbReference>
<protein>
    <submittedName>
        <fullName evidence="2">Uncharacterized protein</fullName>
    </submittedName>
</protein>
<evidence type="ECO:0000256" key="1">
    <source>
        <dbReference type="SAM" id="Phobius"/>
    </source>
</evidence>
<sequence>MDEARMCLAVKGNKLRAKMYYDLLVEVDKVMVANTSWLGEYQWPNSIEDLLERAAGCAAGLLLWPLVFVCIWLVFE</sequence>
<keyword evidence="3" id="KW-1185">Reference proteome</keyword>
<evidence type="ECO:0000313" key="3">
    <source>
        <dbReference type="Proteomes" id="UP000596661"/>
    </source>
</evidence>
<dbReference type="AlphaFoldDB" id="A0A803PUZ5"/>
<keyword evidence="1" id="KW-0472">Membrane</keyword>
<name>A0A803PUZ5_CANSA</name>
<evidence type="ECO:0000313" key="2">
    <source>
        <dbReference type="EnsemblPlants" id="cds.evm.model.06.1547"/>
    </source>
</evidence>
<proteinExistence type="predicted"/>
<organism evidence="2 3">
    <name type="scientific">Cannabis sativa</name>
    <name type="common">Hemp</name>
    <name type="synonym">Marijuana</name>
    <dbReference type="NCBI Taxonomy" id="3483"/>
    <lineage>
        <taxon>Eukaryota</taxon>
        <taxon>Viridiplantae</taxon>
        <taxon>Streptophyta</taxon>
        <taxon>Embryophyta</taxon>
        <taxon>Tracheophyta</taxon>
        <taxon>Spermatophyta</taxon>
        <taxon>Magnoliopsida</taxon>
        <taxon>eudicotyledons</taxon>
        <taxon>Gunneridae</taxon>
        <taxon>Pentapetalae</taxon>
        <taxon>rosids</taxon>
        <taxon>fabids</taxon>
        <taxon>Rosales</taxon>
        <taxon>Cannabaceae</taxon>
        <taxon>Cannabis</taxon>
    </lineage>
</organism>
<keyword evidence="1" id="KW-1133">Transmembrane helix</keyword>
<feature type="transmembrane region" description="Helical" evidence="1">
    <location>
        <begin position="53"/>
        <end position="75"/>
    </location>
</feature>
<reference evidence="2" key="1">
    <citation type="submission" date="2018-11" db="EMBL/GenBank/DDBJ databases">
        <authorList>
            <person name="Grassa J C."/>
        </authorList>
    </citation>
    <scope>NUCLEOTIDE SEQUENCE [LARGE SCALE GENOMIC DNA]</scope>
</reference>
<dbReference type="EnsemblPlants" id="evm.model.06.1547">
    <property type="protein sequence ID" value="cds.evm.model.06.1547"/>
    <property type="gene ID" value="evm.TU.06.1547"/>
</dbReference>
<reference evidence="2" key="2">
    <citation type="submission" date="2021-03" db="UniProtKB">
        <authorList>
            <consortium name="EnsemblPlants"/>
        </authorList>
    </citation>
    <scope>IDENTIFICATION</scope>
</reference>
<keyword evidence="1" id="KW-0812">Transmembrane</keyword>
<accession>A0A803PUZ5</accession>